<protein>
    <submittedName>
        <fullName evidence="3">Multidrug transporter AcrB</fullName>
    </submittedName>
</protein>
<feature type="transmembrane region" description="Helical" evidence="2">
    <location>
        <begin position="466"/>
        <end position="489"/>
    </location>
</feature>
<dbReference type="RefSeq" id="WP_200342633.1">
    <property type="nucleotide sequence ID" value="NZ_NRRL01000085.1"/>
</dbReference>
<dbReference type="Gene3D" id="1.20.1640.10">
    <property type="entry name" value="Multidrug efflux transporter AcrB transmembrane domain"/>
    <property type="match status" value="2"/>
</dbReference>
<dbReference type="Gene3D" id="3.30.70.1430">
    <property type="entry name" value="Multidrug efflux transporter AcrB pore domain"/>
    <property type="match status" value="2"/>
</dbReference>
<dbReference type="PRINTS" id="PR00702">
    <property type="entry name" value="ACRIFLAVINRP"/>
</dbReference>
<dbReference type="InterPro" id="IPR001036">
    <property type="entry name" value="Acrflvin-R"/>
</dbReference>
<name>A0ABS1DIZ5_9PROT</name>
<evidence type="ECO:0000256" key="2">
    <source>
        <dbReference type="SAM" id="Phobius"/>
    </source>
</evidence>
<dbReference type="InterPro" id="IPR027463">
    <property type="entry name" value="AcrB_DN_DC_subdom"/>
</dbReference>
<proteinExistence type="predicted"/>
<sequence length="1042" mass="110218">MASNPGTHRQGLPAISVRRPVLAIVLNLLIVLAGVAAILNVPVRELPKIERPVASVNADLPGAAPETMDAEVTRILEGAAARVPGVTQISSASEEGTSRMQVEFDPAVDINTAANDLREAIASVEEELPAETENITVVKADDEAEPVIRLAARSDAMSQTDLTDLIQDRIAPALLSVPGVADVRLFGNRQQTLNLVIDQAALASHGLAVNDVADAVRNAGLDIPAGSVPVEGQNLLVRADATVVTEHRMSHLFIDDTTRIGDVANVFYGPAEATSYVRLNGERVIGLDVIRQAQANTIEISDGIDQVVERLNRELTGVALVETSDDAVYIRGAVQDVLLTLALGVAIVIGVILCFFGSLRLTLVPSVTIPVALIGTVAAIWLLGFSINILTLLALVLATGLVVDDAIVVLENIERVAAKGTRRLAAAVLGTQQVFFAVLATTATLASVFIPIALLPGRTGKLFTEFGFTLAIAVGLSSFVALSVVPMLASRLIDEPGEGRPPGPIRRGFVGVGSRLARLYEVVLIRLLRAPILTVGLALLIAAVVGSLFTSLDRELVPEEDRGVIQVWLQGPDGVNLDYSDRQVTKVENILQPLVDSGEATGILAIVGRYDLHRGYVVAPLAPWGERRSQQAIAAELKPKFDEIAGAQVRISSPNSLDVGDAGSEIEFAVTGSSYPEIAAGTRRLVDAIEARVPELRGVTMEYQTTQPELSVQIDRARASDLGIDIDGLATTLQAMVDGTEVTQLNVDDRSVPLRLESRFGALNDTDDLNNLYVATAGDRIVPLSTLVSFSESGAATELERYGQQRGIEVEANLAEGITLGEAVDRVAALADVLPQGQNLAFQGNADQLEQANRDALITFAIALLVVLLVLAAQFESFASAVVVMATVPFGLAAAVLSLWLTGTSLNVYSQIGLVMLIGLMAKNGILIVEFANQLRDRGRSVTEAAREAAVVRLRPVMMTMLSTTLAGIPLIVTGGPGAEARHAIGWTIFGGLGIAILATLIVTPVVYSLLAPLAKARGDFTRRLDRELAAAPDADARTQHG</sequence>
<dbReference type="Proteomes" id="UP001296873">
    <property type="component" value="Unassembled WGS sequence"/>
</dbReference>
<feature type="transmembrane region" description="Helical" evidence="2">
    <location>
        <begin position="908"/>
        <end position="933"/>
    </location>
</feature>
<keyword evidence="4" id="KW-1185">Reference proteome</keyword>
<dbReference type="PANTHER" id="PTHR32063">
    <property type="match status" value="1"/>
</dbReference>
<feature type="transmembrane region" description="Helical" evidence="2">
    <location>
        <begin position="985"/>
        <end position="1011"/>
    </location>
</feature>
<feature type="transmembrane region" description="Helical" evidence="2">
    <location>
        <begin position="856"/>
        <end position="875"/>
    </location>
</feature>
<dbReference type="Pfam" id="PF00873">
    <property type="entry name" value="ACR_tran"/>
    <property type="match status" value="1"/>
</dbReference>
<feature type="transmembrane region" description="Helical" evidence="2">
    <location>
        <begin position="527"/>
        <end position="549"/>
    </location>
</feature>
<dbReference type="Gene3D" id="3.30.70.1440">
    <property type="entry name" value="Multidrug efflux transporter AcrB pore domain"/>
    <property type="match status" value="1"/>
</dbReference>
<keyword evidence="1" id="KW-0175">Coiled coil</keyword>
<dbReference type="EMBL" id="NRRL01000085">
    <property type="protein sequence ID" value="MBK1670273.1"/>
    <property type="molecule type" value="Genomic_DNA"/>
</dbReference>
<dbReference type="PANTHER" id="PTHR32063:SF28">
    <property type="entry name" value="BLR2861 PROTEIN"/>
    <property type="match status" value="1"/>
</dbReference>
<feature type="transmembrane region" description="Helical" evidence="2">
    <location>
        <begin position="337"/>
        <end position="356"/>
    </location>
</feature>
<feature type="transmembrane region" description="Helical" evidence="2">
    <location>
        <begin position="882"/>
        <end position="902"/>
    </location>
</feature>
<organism evidence="3 4">
    <name type="scientific">Rhodovibrio sodomensis</name>
    <dbReference type="NCBI Taxonomy" id="1088"/>
    <lineage>
        <taxon>Bacteria</taxon>
        <taxon>Pseudomonadati</taxon>
        <taxon>Pseudomonadota</taxon>
        <taxon>Alphaproteobacteria</taxon>
        <taxon>Rhodospirillales</taxon>
        <taxon>Rhodovibrionaceae</taxon>
        <taxon>Rhodovibrio</taxon>
    </lineage>
</organism>
<feature type="coiled-coil region" evidence="1">
    <location>
        <begin position="107"/>
        <end position="134"/>
    </location>
</feature>
<evidence type="ECO:0000313" key="4">
    <source>
        <dbReference type="Proteomes" id="UP001296873"/>
    </source>
</evidence>
<feature type="transmembrane region" description="Helical" evidence="2">
    <location>
        <begin position="363"/>
        <end position="383"/>
    </location>
</feature>
<keyword evidence="2" id="KW-0472">Membrane</keyword>
<feature type="transmembrane region" description="Helical" evidence="2">
    <location>
        <begin position="389"/>
        <end position="413"/>
    </location>
</feature>
<feature type="transmembrane region" description="Helical" evidence="2">
    <location>
        <begin position="434"/>
        <end position="454"/>
    </location>
</feature>
<evidence type="ECO:0000313" key="3">
    <source>
        <dbReference type="EMBL" id="MBK1670273.1"/>
    </source>
</evidence>
<accession>A0ABS1DIZ5</accession>
<feature type="transmembrane region" description="Helical" evidence="2">
    <location>
        <begin position="954"/>
        <end position="973"/>
    </location>
</feature>
<dbReference type="SUPFAM" id="SSF82866">
    <property type="entry name" value="Multidrug efflux transporter AcrB transmembrane domain"/>
    <property type="match status" value="2"/>
</dbReference>
<feature type="transmembrane region" description="Helical" evidence="2">
    <location>
        <begin position="21"/>
        <end position="43"/>
    </location>
</feature>
<reference evidence="3 4" key="1">
    <citation type="journal article" date="2020" name="Microorganisms">
        <title>Osmotic Adaptation and Compatible Solute Biosynthesis of Phototrophic Bacteria as Revealed from Genome Analyses.</title>
        <authorList>
            <person name="Imhoff J.F."/>
            <person name="Rahn T."/>
            <person name="Kunzel S."/>
            <person name="Keller A."/>
            <person name="Neulinger S.C."/>
        </authorList>
    </citation>
    <scope>NUCLEOTIDE SEQUENCE [LARGE SCALE GENOMIC DNA]</scope>
    <source>
        <strain evidence="3 4">DSM 9895</strain>
    </source>
</reference>
<keyword evidence="2" id="KW-1133">Transmembrane helix</keyword>
<keyword evidence="2" id="KW-0812">Transmembrane</keyword>
<dbReference type="SUPFAM" id="SSF82693">
    <property type="entry name" value="Multidrug efflux transporter AcrB pore domain, PN1, PN2, PC1 and PC2 subdomains"/>
    <property type="match status" value="4"/>
</dbReference>
<dbReference type="Gene3D" id="3.30.70.1320">
    <property type="entry name" value="Multidrug efflux transporter AcrB pore domain like"/>
    <property type="match status" value="1"/>
</dbReference>
<dbReference type="SUPFAM" id="SSF82714">
    <property type="entry name" value="Multidrug efflux transporter AcrB TolC docking domain, DN and DC subdomains"/>
    <property type="match status" value="2"/>
</dbReference>
<dbReference type="Gene3D" id="3.30.2090.10">
    <property type="entry name" value="Multidrug efflux transporter AcrB TolC docking domain, DN and DC subdomains"/>
    <property type="match status" value="2"/>
</dbReference>
<gene>
    <name evidence="3" type="ORF">CKO28_19800</name>
</gene>
<evidence type="ECO:0000256" key="1">
    <source>
        <dbReference type="SAM" id="Coils"/>
    </source>
</evidence>
<comment type="caution">
    <text evidence="3">The sequence shown here is derived from an EMBL/GenBank/DDBJ whole genome shotgun (WGS) entry which is preliminary data.</text>
</comment>